<dbReference type="OrthoDB" id="9986677at2759"/>
<protein>
    <recommendedName>
        <fullName evidence="13">Opt1p</fullName>
    </recommendedName>
</protein>
<accession>A0A2N1JDD2</accession>
<dbReference type="Pfam" id="PF03169">
    <property type="entry name" value="OPT"/>
    <property type="match status" value="1"/>
</dbReference>
<evidence type="ECO:0008006" key="13">
    <source>
        <dbReference type="Google" id="ProtNLM"/>
    </source>
</evidence>
<dbReference type="GO" id="GO:0016020">
    <property type="term" value="C:membrane"/>
    <property type="evidence" value="ECO:0007669"/>
    <property type="project" value="UniProtKB-SubCell"/>
</dbReference>
<feature type="region of interest" description="Disordered" evidence="9">
    <location>
        <begin position="874"/>
        <end position="920"/>
    </location>
</feature>
<dbReference type="GO" id="GO:0035673">
    <property type="term" value="F:oligopeptide transmembrane transporter activity"/>
    <property type="evidence" value="ECO:0007669"/>
    <property type="project" value="InterPro"/>
</dbReference>
<dbReference type="GO" id="GO:0015031">
    <property type="term" value="P:protein transport"/>
    <property type="evidence" value="ECO:0007669"/>
    <property type="project" value="UniProtKB-KW"/>
</dbReference>
<proteinExistence type="inferred from homology"/>
<evidence type="ECO:0000256" key="6">
    <source>
        <dbReference type="ARBA" id="ARBA00022927"/>
    </source>
</evidence>
<comment type="similarity">
    <text evidence="2">Belongs to the oligopeptide OPT transporter family.</text>
</comment>
<evidence type="ECO:0000256" key="10">
    <source>
        <dbReference type="SAM" id="Phobius"/>
    </source>
</evidence>
<feature type="compositionally biased region" description="Polar residues" evidence="9">
    <location>
        <begin position="879"/>
        <end position="888"/>
    </location>
</feature>
<keyword evidence="4 10" id="KW-0812">Transmembrane</keyword>
<evidence type="ECO:0000256" key="8">
    <source>
        <dbReference type="ARBA" id="ARBA00023136"/>
    </source>
</evidence>
<organism evidence="11 12">
    <name type="scientific">Malassezia vespertilionis</name>
    <dbReference type="NCBI Taxonomy" id="2020962"/>
    <lineage>
        <taxon>Eukaryota</taxon>
        <taxon>Fungi</taxon>
        <taxon>Dikarya</taxon>
        <taxon>Basidiomycota</taxon>
        <taxon>Ustilaginomycotina</taxon>
        <taxon>Malasseziomycetes</taxon>
        <taxon>Malasseziales</taxon>
        <taxon>Malasseziaceae</taxon>
        <taxon>Malassezia</taxon>
    </lineage>
</organism>
<dbReference type="EMBL" id="KZ454989">
    <property type="protein sequence ID" value="PKI84571.1"/>
    <property type="molecule type" value="Genomic_DNA"/>
</dbReference>
<comment type="subcellular location">
    <subcellularLocation>
        <location evidence="1">Membrane</location>
        <topology evidence="1">Multi-pass membrane protein</topology>
    </subcellularLocation>
</comment>
<dbReference type="InterPro" id="IPR004648">
    <property type="entry name" value="Oligpept_transpt"/>
</dbReference>
<keyword evidence="3" id="KW-0813">Transport</keyword>
<feature type="compositionally biased region" description="Basic and acidic residues" evidence="9">
    <location>
        <begin position="761"/>
        <end position="777"/>
    </location>
</feature>
<keyword evidence="8 10" id="KW-0472">Membrane</keyword>
<keyword evidence="6" id="KW-0653">Protein transport</keyword>
<name>A0A2N1JDD2_9BASI</name>
<evidence type="ECO:0000256" key="9">
    <source>
        <dbReference type="SAM" id="MobiDB-lite"/>
    </source>
</evidence>
<evidence type="ECO:0000256" key="7">
    <source>
        <dbReference type="ARBA" id="ARBA00022989"/>
    </source>
</evidence>
<feature type="transmembrane region" description="Helical" evidence="10">
    <location>
        <begin position="73"/>
        <end position="92"/>
    </location>
</feature>
<keyword evidence="7 10" id="KW-1133">Transmembrane helix</keyword>
<evidence type="ECO:0000256" key="1">
    <source>
        <dbReference type="ARBA" id="ARBA00004141"/>
    </source>
</evidence>
<keyword evidence="12" id="KW-1185">Reference proteome</keyword>
<evidence type="ECO:0000256" key="5">
    <source>
        <dbReference type="ARBA" id="ARBA00022856"/>
    </source>
</evidence>
<feature type="transmembrane region" description="Helical" evidence="10">
    <location>
        <begin position="382"/>
        <end position="404"/>
    </location>
</feature>
<dbReference type="PANTHER" id="PTHR22601">
    <property type="entry name" value="ISP4 LIKE PROTEIN"/>
    <property type="match status" value="1"/>
</dbReference>
<evidence type="ECO:0000313" key="12">
    <source>
        <dbReference type="Proteomes" id="UP000232875"/>
    </source>
</evidence>
<dbReference type="AlphaFoldDB" id="A0A2N1JDD2"/>
<sequence length="967" mass="106761">MSVRRSGSAARRVGVRQDEEEDAAYEYADEVEMNLLHEGLDKLVDDEEDVMFAIRQVVSITDDPTLPSLTFRALLVGGLFTVLGAGMSQLFFYKSNSVSFSSFFVTLVTLPLMKWMARVVPAKEIRVFGFPIQLNPGMFNAKEHVLIAVIVSSGATSAYATDIINIQELFFGQHMSALQSLTLLITTQVIGCGFAGLVYNLLVRPPSMVFPSTLVTVSLFNTLHDTESALTPARMRLFIFVFIAIGIYQFLPSVLLPTLSSVALLCYVHRSKATQVLGSGYKGFGIANLSFDWNVIGATGPLYQPWWAALNFYGGIAGMMYVVMPLLYFSNFWNARAFSSPIGSSLYTANHTAFDVNAVLRKDNTLDIVAWEKQKPMLLTPFFAISYGIAFTILTSTISHVLIWHGKDIKKAWFNPVYSDIHNQLMQSYPLVPLSWYLWTLFLSLFAASVLVMTAPLQFPLWALLMSVGMSLFFLVPIGILKAISDTSVGLNVITEFVAGILIPGKPIGNVCWKCYGYMSCAQALNLISDLKLSHYMKINPRHMFIAQLVGTVIGCFVNYAVICVVLDPANGYRAFLDGSQVDPSGQWDGRKVQIFRSASIIWGAVGPAKFFTGPYKYLYWGFPLGFVLPLIPWYLHKRAEKKRGAPLKHSVYSRTVIILTGFFCAYVLSAALDAGASVNALCAFLLSITVFRWLNLPHVFFGGADDRTAPPPLLEKTAVSCYSESPGSGAAGVPIANWSAIQPLSVCFDEKVTAAMRPALESRKEREEDLGTKEMPPDEPVDAHVQLTCLVAFPTEHTVFPDHLRSRRHGNGARSYLSKPEHLSLGGDRTGDFSGAQSTPKRAGSIHSQMSIKELGEARRAAYFDHLVNNEHGMPDQESATHLQSMRASMVRESSRPADLSRQNSQRVPMSHATDTGVDDDTDEFVGIFAFGSKVLPVHSVRDAVLKRDDFVHLFEKAHDPAYEGA</sequence>
<dbReference type="Proteomes" id="UP000232875">
    <property type="component" value="Unassembled WGS sequence"/>
</dbReference>
<keyword evidence="5" id="KW-0571">Peptide transport</keyword>
<reference evidence="11 12" key="1">
    <citation type="submission" date="2017-10" db="EMBL/GenBank/DDBJ databases">
        <title>A novel species of cold-tolerant Malassezia isolated from bats.</title>
        <authorList>
            <person name="Lorch J.M."/>
            <person name="Palmer J.M."/>
            <person name="Vanderwolf K.J."/>
            <person name="Schmidt K.Z."/>
            <person name="Verant M.L."/>
            <person name="Weller T.J."/>
            <person name="Blehert D.S."/>
        </authorList>
    </citation>
    <scope>NUCLEOTIDE SEQUENCE [LARGE SCALE GENOMIC DNA]</scope>
    <source>
        <strain evidence="11 12">NWHC:44797-103</strain>
    </source>
</reference>
<feature type="transmembrane region" description="Helical" evidence="10">
    <location>
        <begin position="618"/>
        <end position="636"/>
    </location>
</feature>
<feature type="transmembrane region" description="Helical" evidence="10">
    <location>
        <begin position="237"/>
        <end position="255"/>
    </location>
</feature>
<feature type="transmembrane region" description="Helical" evidence="10">
    <location>
        <begin position="436"/>
        <end position="454"/>
    </location>
</feature>
<feature type="transmembrane region" description="Helical" evidence="10">
    <location>
        <begin position="461"/>
        <end position="481"/>
    </location>
</feature>
<evidence type="ECO:0000313" key="11">
    <source>
        <dbReference type="EMBL" id="PKI84571.1"/>
    </source>
</evidence>
<feature type="transmembrane region" description="Helical" evidence="10">
    <location>
        <begin position="98"/>
        <end position="117"/>
    </location>
</feature>
<dbReference type="NCBIfam" id="TIGR00728">
    <property type="entry name" value="OPT_sfam"/>
    <property type="match status" value="1"/>
</dbReference>
<feature type="transmembrane region" description="Helical" evidence="10">
    <location>
        <begin position="545"/>
        <end position="567"/>
    </location>
</feature>
<dbReference type="InterPro" id="IPR004813">
    <property type="entry name" value="OPT"/>
</dbReference>
<feature type="region of interest" description="Disordered" evidence="9">
    <location>
        <begin position="804"/>
        <end position="848"/>
    </location>
</feature>
<gene>
    <name evidence="11" type="ORF">MVES_001696</name>
</gene>
<feature type="transmembrane region" description="Helical" evidence="10">
    <location>
        <begin position="657"/>
        <end position="673"/>
    </location>
</feature>
<evidence type="ECO:0000256" key="2">
    <source>
        <dbReference type="ARBA" id="ARBA00008807"/>
    </source>
</evidence>
<feature type="region of interest" description="Disordered" evidence="9">
    <location>
        <begin position="760"/>
        <end position="780"/>
    </location>
</feature>
<evidence type="ECO:0000256" key="3">
    <source>
        <dbReference type="ARBA" id="ARBA00022448"/>
    </source>
</evidence>
<evidence type="ECO:0000256" key="4">
    <source>
        <dbReference type="ARBA" id="ARBA00022692"/>
    </source>
</evidence>
<feature type="transmembrane region" description="Helical" evidence="10">
    <location>
        <begin position="181"/>
        <end position="202"/>
    </location>
</feature>
<feature type="transmembrane region" description="Helical" evidence="10">
    <location>
        <begin position="306"/>
        <end position="329"/>
    </location>
</feature>
<feature type="compositionally biased region" description="Polar residues" evidence="9">
    <location>
        <begin position="836"/>
        <end position="848"/>
    </location>
</feature>